<comment type="caution">
    <text evidence="1">The sequence shown here is derived from an EMBL/GenBank/DDBJ whole genome shotgun (WGS) entry which is preliminary data.</text>
</comment>
<dbReference type="Proteomes" id="UP001371456">
    <property type="component" value="Unassembled WGS sequence"/>
</dbReference>
<organism evidence="1 2">
    <name type="scientific">Solanum bulbocastanum</name>
    <name type="common">Wild potato</name>
    <dbReference type="NCBI Taxonomy" id="147425"/>
    <lineage>
        <taxon>Eukaryota</taxon>
        <taxon>Viridiplantae</taxon>
        <taxon>Streptophyta</taxon>
        <taxon>Embryophyta</taxon>
        <taxon>Tracheophyta</taxon>
        <taxon>Spermatophyta</taxon>
        <taxon>Magnoliopsida</taxon>
        <taxon>eudicotyledons</taxon>
        <taxon>Gunneridae</taxon>
        <taxon>Pentapetalae</taxon>
        <taxon>asterids</taxon>
        <taxon>lamiids</taxon>
        <taxon>Solanales</taxon>
        <taxon>Solanaceae</taxon>
        <taxon>Solanoideae</taxon>
        <taxon>Solaneae</taxon>
        <taxon>Solanum</taxon>
    </lineage>
</organism>
<keyword evidence="2" id="KW-1185">Reference proteome</keyword>
<reference evidence="1 2" key="1">
    <citation type="submission" date="2024-02" db="EMBL/GenBank/DDBJ databases">
        <title>de novo genome assembly of Solanum bulbocastanum strain 11H21.</title>
        <authorList>
            <person name="Hosaka A.J."/>
        </authorList>
    </citation>
    <scope>NUCLEOTIDE SEQUENCE [LARGE SCALE GENOMIC DNA]</scope>
    <source>
        <tissue evidence="1">Young leaves</tissue>
    </source>
</reference>
<evidence type="ECO:0000313" key="2">
    <source>
        <dbReference type="Proteomes" id="UP001371456"/>
    </source>
</evidence>
<dbReference type="AlphaFoldDB" id="A0AAN8U6U2"/>
<accession>A0AAN8U6U2</accession>
<name>A0AAN8U6U2_SOLBU</name>
<protein>
    <submittedName>
        <fullName evidence="1">Uncharacterized protein</fullName>
    </submittedName>
</protein>
<evidence type="ECO:0000313" key="1">
    <source>
        <dbReference type="EMBL" id="KAK6803003.1"/>
    </source>
</evidence>
<proteinExistence type="predicted"/>
<sequence>MIRILGVQLFRSSLGILCAIRLRLELSSFFPPPNVWNLSRSVNCKK</sequence>
<dbReference type="EMBL" id="JBANQN010000001">
    <property type="protein sequence ID" value="KAK6803003.1"/>
    <property type="molecule type" value="Genomic_DNA"/>
</dbReference>
<gene>
    <name evidence="1" type="ORF">RDI58_000787</name>
</gene>